<dbReference type="AlphaFoldDB" id="A0A4R6UQN6"/>
<dbReference type="InterPro" id="IPR011059">
    <property type="entry name" value="Metal-dep_hydrolase_composite"/>
</dbReference>
<accession>A0A4R6UQN6</accession>
<reference evidence="3 4" key="1">
    <citation type="submission" date="2019-03" db="EMBL/GenBank/DDBJ databases">
        <title>Genomic Encyclopedia of Type Strains, Phase IV (KMG-IV): sequencing the most valuable type-strain genomes for metagenomic binning, comparative biology and taxonomic classification.</title>
        <authorList>
            <person name="Goeker M."/>
        </authorList>
    </citation>
    <scope>NUCLEOTIDE SEQUENCE [LARGE SCALE GENOMIC DNA]</scope>
    <source>
        <strain evidence="3 4">DSM 46770</strain>
    </source>
</reference>
<dbReference type="NCBIfam" id="TIGR02022">
    <property type="entry name" value="hutF"/>
    <property type="match status" value="1"/>
</dbReference>
<proteinExistence type="predicted"/>
<name>A0A4R6UQN6_9ACTN</name>
<gene>
    <name evidence="3" type="ORF">EV190_12143</name>
</gene>
<dbReference type="InterPro" id="IPR006680">
    <property type="entry name" value="Amidohydro-rel"/>
</dbReference>
<dbReference type="InterPro" id="IPR032466">
    <property type="entry name" value="Metal_Hydrolase"/>
</dbReference>
<dbReference type="EMBL" id="SNYN01000021">
    <property type="protein sequence ID" value="TDQ47575.1"/>
    <property type="molecule type" value="Genomic_DNA"/>
</dbReference>
<dbReference type="Gene3D" id="2.30.40.10">
    <property type="entry name" value="Urease, subunit C, domain 1"/>
    <property type="match status" value="1"/>
</dbReference>
<evidence type="ECO:0000313" key="4">
    <source>
        <dbReference type="Proteomes" id="UP000295281"/>
    </source>
</evidence>
<feature type="domain" description="Amidohydrolase-related" evidence="2">
    <location>
        <begin position="71"/>
        <end position="453"/>
    </location>
</feature>
<dbReference type="InterPro" id="IPR010252">
    <property type="entry name" value="HutF"/>
</dbReference>
<evidence type="ECO:0000259" key="2">
    <source>
        <dbReference type="Pfam" id="PF01979"/>
    </source>
</evidence>
<dbReference type="Pfam" id="PF01979">
    <property type="entry name" value="Amidohydro_1"/>
    <property type="match status" value="1"/>
</dbReference>
<dbReference type="PANTHER" id="PTHR43794:SF11">
    <property type="entry name" value="AMIDOHYDROLASE-RELATED DOMAIN-CONTAINING PROTEIN"/>
    <property type="match status" value="1"/>
</dbReference>
<dbReference type="SUPFAM" id="SSF51338">
    <property type="entry name" value="Composite domain of metallo-dependent hydrolases"/>
    <property type="match status" value="1"/>
</dbReference>
<dbReference type="Gene3D" id="3.20.20.140">
    <property type="entry name" value="Metal-dependent hydrolases"/>
    <property type="match status" value="1"/>
</dbReference>
<dbReference type="SUPFAM" id="SSF51556">
    <property type="entry name" value="Metallo-dependent hydrolases"/>
    <property type="match status" value="1"/>
</dbReference>
<evidence type="ECO:0000313" key="3">
    <source>
        <dbReference type="EMBL" id="TDQ47575.1"/>
    </source>
</evidence>
<sequence>MTTSASSRPRGPDTGGRPGPVRRYRCEWLWDGEGDVAPDVLVEVGAEGTVTDVARAAPAGPGAEELPGLTIPGMANSHSHAFHRALRGRTHDGAGSFWTWRERMYGVAARLDPDSYHRLARAVYAEMALAGITCVGEFHYLHHGPGGTPYADPNAMSAALVAAAADAGIRVTLLDACYLTGGPSPEGARPLRGAQLRFGDADAEAWADRVAAFRPDGPHARVGAAVHSVRAVPREQIPAVAEWAAEEDRPLHVHLSEQPAENEACLAAYGSTPAVVLADAGALTRRTSAVHATHLADGDVAALRAARCTVCLCPTTERDLADGVARVPDLLAASGTGAAARLALGTDGHAQIDMFEEMRGAELHERLRGGRRGVLAPRDLARAALAHGHASLGWDESGPGRAGAIVPGARADLVTLDTDGVRLAGFDPAHAIGAVVFAATAADVRHVMADGRWIVRDGVHQGIPDLPRVLDAAVKESNP</sequence>
<dbReference type="GO" id="GO:0016810">
    <property type="term" value="F:hydrolase activity, acting on carbon-nitrogen (but not peptide) bonds"/>
    <property type="evidence" value="ECO:0007669"/>
    <property type="project" value="InterPro"/>
</dbReference>
<keyword evidence="4" id="KW-1185">Reference proteome</keyword>
<comment type="caution">
    <text evidence="3">The sequence shown here is derived from an EMBL/GenBank/DDBJ whole genome shotgun (WGS) entry which is preliminary data.</text>
</comment>
<dbReference type="RefSeq" id="WP_208113238.1">
    <property type="nucleotide sequence ID" value="NZ_SNYN01000021.1"/>
</dbReference>
<evidence type="ECO:0000256" key="1">
    <source>
        <dbReference type="ARBA" id="ARBA00022801"/>
    </source>
</evidence>
<protein>
    <submittedName>
        <fullName evidence="3">Formiminoglutamate deiminase</fullName>
    </submittedName>
</protein>
<dbReference type="PANTHER" id="PTHR43794">
    <property type="entry name" value="AMINOHYDROLASE SSNA-RELATED"/>
    <property type="match status" value="1"/>
</dbReference>
<keyword evidence="1" id="KW-0378">Hydrolase</keyword>
<dbReference type="Proteomes" id="UP000295281">
    <property type="component" value="Unassembled WGS sequence"/>
</dbReference>
<dbReference type="InterPro" id="IPR050287">
    <property type="entry name" value="MTA/SAH_deaminase"/>
</dbReference>
<organism evidence="3 4">
    <name type="scientific">Actinorugispora endophytica</name>
    <dbReference type="NCBI Taxonomy" id="1605990"/>
    <lineage>
        <taxon>Bacteria</taxon>
        <taxon>Bacillati</taxon>
        <taxon>Actinomycetota</taxon>
        <taxon>Actinomycetes</taxon>
        <taxon>Streptosporangiales</taxon>
        <taxon>Nocardiopsidaceae</taxon>
        <taxon>Actinorugispora</taxon>
    </lineage>
</organism>
<dbReference type="NCBIfam" id="NF006681">
    <property type="entry name" value="PRK09229.1-2"/>
    <property type="match status" value="1"/>
</dbReference>